<evidence type="ECO:0000256" key="1">
    <source>
        <dbReference type="ARBA" id="ARBA00022603"/>
    </source>
</evidence>
<dbReference type="EMBL" id="RDOM01000073">
    <property type="protein sequence ID" value="MBF4273913.1"/>
    <property type="molecule type" value="Genomic_DNA"/>
</dbReference>
<evidence type="ECO:0000256" key="2">
    <source>
        <dbReference type="ARBA" id="ARBA00022679"/>
    </source>
</evidence>
<dbReference type="SUPFAM" id="SSF53335">
    <property type="entry name" value="S-adenosyl-L-methionine-dependent methyltransferases"/>
    <property type="match status" value="1"/>
</dbReference>
<dbReference type="PANTHER" id="PTHR46098">
    <property type="entry name" value="TRNA (CYTOSINE(38)-C(5))-METHYLTRANSFERASE"/>
    <property type="match status" value="1"/>
</dbReference>
<evidence type="ECO:0000313" key="10">
    <source>
        <dbReference type="EMBL" id="MBF4273913.1"/>
    </source>
</evidence>
<dbReference type="CDD" id="cd00315">
    <property type="entry name" value="Cyt_C5_DNA_methylase"/>
    <property type="match status" value="1"/>
</dbReference>
<keyword evidence="4" id="KW-0680">Restriction system</keyword>
<dbReference type="SUPFAM" id="SSF47413">
    <property type="entry name" value="lambda repressor-like DNA-binding domains"/>
    <property type="match status" value="1"/>
</dbReference>
<comment type="caution">
    <text evidence="10">The sequence shown here is derived from an EMBL/GenBank/DDBJ whole genome shotgun (WGS) entry which is preliminary data.</text>
</comment>
<evidence type="ECO:0000256" key="6">
    <source>
        <dbReference type="PROSITE-ProRule" id="PRU01016"/>
    </source>
</evidence>
<dbReference type="EC" id="2.1.1.37" evidence="8"/>
<protein>
    <recommendedName>
        <fullName evidence="8">Cytosine-specific methyltransferase</fullName>
        <ecNumber evidence="8">2.1.1.37</ecNumber>
    </recommendedName>
</protein>
<reference evidence="10 11" key="1">
    <citation type="journal article" date="2021" name="PeerJ">
        <title>Analysis of 44 Vibrio anguillarum genomes reveals high genetic diversity.</title>
        <authorList>
            <person name="Hansen M.J."/>
            <person name="Dalsgaard I."/>
        </authorList>
    </citation>
    <scope>NUCLEOTIDE SEQUENCE [LARGE SCALE GENOMIC DNA]</scope>
    <source>
        <strain evidence="10 11">17-16730-2A</strain>
    </source>
</reference>
<proteinExistence type="inferred from homology"/>
<gene>
    <name evidence="10" type="primary">dcm</name>
    <name evidence="10" type="ORF">EAY07_18150</name>
</gene>
<dbReference type="Gene3D" id="1.10.260.40">
    <property type="entry name" value="lambda repressor-like DNA-binding domains"/>
    <property type="match status" value="1"/>
</dbReference>
<evidence type="ECO:0000256" key="7">
    <source>
        <dbReference type="RuleBase" id="RU000416"/>
    </source>
</evidence>
<keyword evidence="2 6" id="KW-0808">Transferase</keyword>
<dbReference type="InterPro" id="IPR018117">
    <property type="entry name" value="C5_DNA_meth_AS"/>
</dbReference>
<dbReference type="PANTHER" id="PTHR46098:SF1">
    <property type="entry name" value="TRNA (CYTOSINE(38)-C(5))-METHYLTRANSFERASE"/>
    <property type="match status" value="1"/>
</dbReference>
<dbReference type="InterPro" id="IPR029063">
    <property type="entry name" value="SAM-dependent_MTases_sf"/>
</dbReference>
<dbReference type="InterPro" id="IPR050750">
    <property type="entry name" value="C5-MTase"/>
</dbReference>
<evidence type="ECO:0000256" key="3">
    <source>
        <dbReference type="ARBA" id="ARBA00022691"/>
    </source>
</evidence>
<dbReference type="PROSITE" id="PS00094">
    <property type="entry name" value="C5_MTASE_1"/>
    <property type="match status" value="1"/>
</dbReference>
<dbReference type="GO" id="GO:0009307">
    <property type="term" value="P:DNA restriction-modification system"/>
    <property type="evidence" value="ECO:0007669"/>
    <property type="project" value="UniProtKB-KW"/>
</dbReference>
<dbReference type="Pfam" id="PF00145">
    <property type="entry name" value="DNA_methylase"/>
    <property type="match status" value="2"/>
</dbReference>
<comment type="similarity">
    <text evidence="6 7">Belongs to the class I-like SAM-binding methyltransferase superfamily. C5-methyltransferase family.</text>
</comment>
<comment type="catalytic activity">
    <reaction evidence="5 8">
        <text>a 2'-deoxycytidine in DNA + S-adenosyl-L-methionine = a 5-methyl-2'-deoxycytidine in DNA + S-adenosyl-L-homocysteine + H(+)</text>
        <dbReference type="Rhea" id="RHEA:13681"/>
        <dbReference type="Rhea" id="RHEA-COMP:11369"/>
        <dbReference type="Rhea" id="RHEA-COMP:11370"/>
        <dbReference type="ChEBI" id="CHEBI:15378"/>
        <dbReference type="ChEBI" id="CHEBI:57856"/>
        <dbReference type="ChEBI" id="CHEBI:59789"/>
        <dbReference type="ChEBI" id="CHEBI:85452"/>
        <dbReference type="ChEBI" id="CHEBI:85454"/>
        <dbReference type="EC" id="2.1.1.37"/>
    </reaction>
</comment>
<evidence type="ECO:0000256" key="8">
    <source>
        <dbReference type="RuleBase" id="RU000417"/>
    </source>
</evidence>
<dbReference type="AlphaFoldDB" id="A0AAW4AQS5"/>
<feature type="domain" description="HTH cro/C1-type" evidence="9">
    <location>
        <begin position="12"/>
        <end position="61"/>
    </location>
</feature>
<dbReference type="Proteomes" id="UP000722957">
    <property type="component" value="Unassembled WGS sequence"/>
</dbReference>
<feature type="active site" evidence="6">
    <location>
        <position position="153"/>
    </location>
</feature>
<sequence>MTTSIESKSEYIRNIRENLGLGRTEFANLLGMSSTGERTIRGWEEGEHSPTTAKWNAILDLENAMQAHLENAPFKHNLEIQNRFKFIDLFAGIGGIRLPFQQLGGECVFTSEWDKFAQKTYLANYGEMPNGDITQIKAADIKDHDILLGGFPCQAFSQAGLKQGFSDTRGTMFFEIQRILVEKRPKAFLLENVKQLKGHDKGRTLKTIVDILKGNHKQEIPTDIPMSEEARNALTKKLNYWVDFKVLRAADFGVPQNRERIFIVGFDKDYFGEVEFSEIFKWPTPPCIPTRVGDILQTRAELTAEEAKYNKDVYTISDKLWAGHKKRKEGHKTKGNGFGYSLYNACSEYTNTISARYYKDGSEILIDQSEVGKNPRKLTPRECARLQGFPEDFIVDVVSQGQIYKQFGNSVCMKVIEAVAGQMIEALDIAEQMTQLDDKIAV</sequence>
<dbReference type="PROSITE" id="PS50943">
    <property type="entry name" value="HTH_CROC1"/>
    <property type="match status" value="1"/>
</dbReference>
<dbReference type="InterPro" id="IPR010982">
    <property type="entry name" value="Lambda_DNA-bd_dom_sf"/>
</dbReference>
<dbReference type="GO" id="GO:0003677">
    <property type="term" value="F:DNA binding"/>
    <property type="evidence" value="ECO:0007669"/>
    <property type="project" value="InterPro"/>
</dbReference>
<dbReference type="GO" id="GO:0003886">
    <property type="term" value="F:DNA (cytosine-5-)-methyltransferase activity"/>
    <property type="evidence" value="ECO:0007669"/>
    <property type="project" value="UniProtKB-EC"/>
</dbReference>
<dbReference type="InterPro" id="IPR001525">
    <property type="entry name" value="C5_MeTfrase"/>
</dbReference>
<evidence type="ECO:0000259" key="9">
    <source>
        <dbReference type="PROSITE" id="PS50943"/>
    </source>
</evidence>
<dbReference type="PRINTS" id="PR00105">
    <property type="entry name" value="C5METTRFRASE"/>
</dbReference>
<evidence type="ECO:0000256" key="4">
    <source>
        <dbReference type="ARBA" id="ARBA00022747"/>
    </source>
</evidence>
<evidence type="ECO:0000313" key="11">
    <source>
        <dbReference type="Proteomes" id="UP000722957"/>
    </source>
</evidence>
<keyword evidence="3 6" id="KW-0949">S-adenosyl-L-methionine</keyword>
<dbReference type="CDD" id="cd00093">
    <property type="entry name" value="HTH_XRE"/>
    <property type="match status" value="1"/>
</dbReference>
<keyword evidence="1 6" id="KW-0489">Methyltransferase</keyword>
<dbReference type="NCBIfam" id="TIGR00675">
    <property type="entry name" value="dcm"/>
    <property type="match status" value="2"/>
</dbReference>
<dbReference type="InterPro" id="IPR001387">
    <property type="entry name" value="Cro/C1-type_HTH"/>
</dbReference>
<dbReference type="Gene3D" id="3.40.50.150">
    <property type="entry name" value="Vaccinia Virus protein VP39"/>
    <property type="match status" value="1"/>
</dbReference>
<dbReference type="Gene3D" id="3.90.120.30">
    <property type="match status" value="1"/>
</dbReference>
<dbReference type="PROSITE" id="PS51679">
    <property type="entry name" value="SAM_MT_C5"/>
    <property type="match status" value="1"/>
</dbReference>
<evidence type="ECO:0000256" key="5">
    <source>
        <dbReference type="ARBA" id="ARBA00047422"/>
    </source>
</evidence>
<accession>A0AAW4AQS5</accession>
<name>A0AAW4AQS5_VIBAN</name>
<organism evidence="10 11">
    <name type="scientific">Vibrio anguillarum</name>
    <name type="common">Listonella anguillarum</name>
    <dbReference type="NCBI Taxonomy" id="55601"/>
    <lineage>
        <taxon>Bacteria</taxon>
        <taxon>Pseudomonadati</taxon>
        <taxon>Pseudomonadota</taxon>
        <taxon>Gammaproteobacteria</taxon>
        <taxon>Vibrionales</taxon>
        <taxon>Vibrionaceae</taxon>
        <taxon>Vibrio</taxon>
    </lineage>
</organism>
<dbReference type="GO" id="GO:0032259">
    <property type="term" value="P:methylation"/>
    <property type="evidence" value="ECO:0007669"/>
    <property type="project" value="UniProtKB-KW"/>
</dbReference>